<dbReference type="InterPro" id="IPR053215">
    <property type="entry name" value="TKL_Ser/Thr_kinase"/>
</dbReference>
<comment type="similarity">
    <text evidence="5">Belongs to the protein kinase superfamily.</text>
</comment>
<evidence type="ECO:0000256" key="4">
    <source>
        <dbReference type="PROSITE-ProRule" id="PRU10141"/>
    </source>
</evidence>
<organism evidence="7 8">
    <name type="scientific">Entamoeba nuttalli</name>
    <dbReference type="NCBI Taxonomy" id="412467"/>
    <lineage>
        <taxon>Eukaryota</taxon>
        <taxon>Amoebozoa</taxon>
        <taxon>Evosea</taxon>
        <taxon>Archamoebae</taxon>
        <taxon>Mastigamoebida</taxon>
        <taxon>Entamoebidae</taxon>
        <taxon>Entamoeba</taxon>
    </lineage>
</organism>
<comment type="caution">
    <text evidence="7">The sequence shown here is derived from an EMBL/GenBank/DDBJ whole genome shotgun (WGS) entry which is preliminary data.</text>
</comment>
<reference evidence="7 8" key="1">
    <citation type="journal article" date="2019" name="PLoS Negl. Trop. Dis.">
        <title>Whole genome sequencing of Entamoeba nuttalli reveals mammalian host-related molecular signatures and a novel octapeptide-repeat surface protein.</title>
        <authorList>
            <person name="Tanaka M."/>
            <person name="Makiuchi T."/>
            <person name="Komiyama T."/>
            <person name="Shiina T."/>
            <person name="Osaki K."/>
            <person name="Tachibana H."/>
        </authorList>
    </citation>
    <scope>NUCLEOTIDE SEQUENCE [LARGE SCALE GENOMIC DNA]</scope>
    <source>
        <strain evidence="7 8">P19-061405</strain>
    </source>
</reference>
<dbReference type="InterPro" id="IPR017441">
    <property type="entry name" value="Protein_kinase_ATP_BS"/>
</dbReference>
<feature type="binding site" evidence="4">
    <location>
        <position position="42"/>
    </location>
    <ligand>
        <name>ATP</name>
        <dbReference type="ChEBI" id="CHEBI:30616"/>
    </ligand>
</feature>
<keyword evidence="2 4" id="KW-0547">Nucleotide-binding</keyword>
<evidence type="ECO:0000259" key="6">
    <source>
        <dbReference type="PROSITE" id="PS50011"/>
    </source>
</evidence>
<keyword evidence="8" id="KW-1185">Reference proteome</keyword>
<keyword evidence="1 5" id="KW-0808">Transferase</keyword>
<dbReference type="InterPro" id="IPR001245">
    <property type="entry name" value="Ser-Thr/Tyr_kinase_cat_dom"/>
</dbReference>
<dbReference type="PIRSF" id="PIRSF000654">
    <property type="entry name" value="Integrin-linked_kinase"/>
    <property type="match status" value="1"/>
</dbReference>
<dbReference type="InterPro" id="IPR000719">
    <property type="entry name" value="Prot_kinase_dom"/>
</dbReference>
<evidence type="ECO:0000256" key="3">
    <source>
        <dbReference type="ARBA" id="ARBA00022840"/>
    </source>
</evidence>
<gene>
    <name evidence="7" type="ORF">ENUP19_0328G0005</name>
</gene>
<name>A0ABQ0DWJ1_9EUKA</name>
<evidence type="ECO:0000256" key="1">
    <source>
        <dbReference type="ARBA" id="ARBA00022527"/>
    </source>
</evidence>
<sequence>MMNNPNTLICTSHDYTIGCLLGQGAYGQVFKGTFRKKVVAIKEMMFDRNYQYEYNCFKRETELLKILNHPNIVEILGIVDEPKSLVLIMEYVPFGSLRELIKSQELKKEMRIRVCYDISIALSYLHHLNIIHRDIKSGNVLLTTKKEYKSGVVAKLCDFESSCYEKDSIVDKKIGTPIYMPPEQWNSKRLTKESDIYSFGILCYECIDNHLPYDTPEFSNEWNIAMFVCQNKRLPKPKECNEYLWRIITECWCNEPSQRIAIYIPGINEIIKRLKKVI</sequence>
<keyword evidence="1 5" id="KW-0723">Serine/threonine-protein kinase</keyword>
<dbReference type="PANTHER" id="PTHR45756:SF1">
    <property type="entry name" value="PROTEIN KINASE DOMAIN CONTAINING PROTEIN"/>
    <property type="match status" value="1"/>
</dbReference>
<dbReference type="Pfam" id="PF00069">
    <property type="entry name" value="Pkinase"/>
    <property type="match status" value="1"/>
</dbReference>
<dbReference type="InterPro" id="IPR008271">
    <property type="entry name" value="Ser/Thr_kinase_AS"/>
</dbReference>
<accession>A0ABQ0DWJ1</accession>
<dbReference type="InterPro" id="IPR011009">
    <property type="entry name" value="Kinase-like_dom_sf"/>
</dbReference>
<proteinExistence type="inferred from homology"/>
<evidence type="ECO:0000313" key="8">
    <source>
        <dbReference type="Proteomes" id="UP001628156"/>
    </source>
</evidence>
<evidence type="ECO:0000313" key="7">
    <source>
        <dbReference type="EMBL" id="GAB1227220.1"/>
    </source>
</evidence>
<dbReference type="Proteomes" id="UP001628156">
    <property type="component" value="Unassembled WGS sequence"/>
</dbReference>
<dbReference type="SUPFAM" id="SSF56112">
    <property type="entry name" value="Protein kinase-like (PK-like)"/>
    <property type="match status" value="1"/>
</dbReference>
<dbReference type="PANTHER" id="PTHR45756">
    <property type="entry name" value="PALMITOYLTRANSFERASE"/>
    <property type="match status" value="1"/>
</dbReference>
<keyword evidence="3 4" id="KW-0067">ATP-binding</keyword>
<dbReference type="PRINTS" id="PR00109">
    <property type="entry name" value="TYRKINASE"/>
</dbReference>
<dbReference type="PROSITE" id="PS00107">
    <property type="entry name" value="PROTEIN_KINASE_ATP"/>
    <property type="match status" value="1"/>
</dbReference>
<dbReference type="EMBL" id="BAAFRS010000328">
    <property type="protein sequence ID" value="GAB1227220.1"/>
    <property type="molecule type" value="Genomic_DNA"/>
</dbReference>
<evidence type="ECO:0000256" key="2">
    <source>
        <dbReference type="ARBA" id="ARBA00022741"/>
    </source>
</evidence>
<dbReference type="Gene3D" id="1.10.510.10">
    <property type="entry name" value="Transferase(Phosphotransferase) domain 1"/>
    <property type="match status" value="1"/>
</dbReference>
<feature type="domain" description="Protein kinase" evidence="6">
    <location>
        <begin position="15"/>
        <end position="271"/>
    </location>
</feature>
<keyword evidence="1 5" id="KW-0418">Kinase</keyword>
<dbReference type="PROSITE" id="PS00108">
    <property type="entry name" value="PROTEIN_KINASE_ST"/>
    <property type="match status" value="1"/>
</dbReference>
<evidence type="ECO:0000256" key="5">
    <source>
        <dbReference type="RuleBase" id="RU000304"/>
    </source>
</evidence>
<protein>
    <recommendedName>
        <fullName evidence="6">Protein kinase domain-containing protein</fullName>
    </recommendedName>
</protein>
<dbReference type="PROSITE" id="PS50011">
    <property type="entry name" value="PROTEIN_KINASE_DOM"/>
    <property type="match status" value="1"/>
</dbReference>
<dbReference type="SMART" id="SM00220">
    <property type="entry name" value="S_TKc"/>
    <property type="match status" value="1"/>
</dbReference>